<accession>A0A098E8P6</accession>
<dbReference type="Gene3D" id="3.60.15.10">
    <property type="entry name" value="Ribonuclease Z/Hydroxyacylglutathione hydrolase-like"/>
    <property type="match status" value="1"/>
</dbReference>
<evidence type="ECO:0008006" key="2">
    <source>
        <dbReference type="Google" id="ProtNLM"/>
    </source>
</evidence>
<gene>
    <name evidence="1" type="ORF">MSIBF_A1760006</name>
</gene>
<organism evidence="1">
    <name type="scientific">groundwater metagenome</name>
    <dbReference type="NCBI Taxonomy" id="717931"/>
    <lineage>
        <taxon>unclassified sequences</taxon>
        <taxon>metagenomes</taxon>
        <taxon>ecological metagenomes</taxon>
    </lineage>
</organism>
<name>A0A098E8P6_9ZZZZ</name>
<reference evidence="1" key="1">
    <citation type="submission" date="2014-09" db="EMBL/GenBank/DDBJ databases">
        <authorList>
            <person name="Probst J Alexander"/>
        </authorList>
    </citation>
    <scope>NUCLEOTIDE SEQUENCE</scope>
</reference>
<dbReference type="SUPFAM" id="SSF56281">
    <property type="entry name" value="Metallo-hydrolase/oxidoreductase"/>
    <property type="match status" value="1"/>
</dbReference>
<proteinExistence type="predicted"/>
<dbReference type="AlphaFoldDB" id="A0A098E8P6"/>
<dbReference type="InterPro" id="IPR036866">
    <property type="entry name" value="RibonucZ/Hydroxyglut_hydro"/>
</dbReference>
<evidence type="ECO:0000313" key="1">
    <source>
        <dbReference type="EMBL" id="CEG11884.1"/>
    </source>
</evidence>
<dbReference type="EMBL" id="CCXY01000086">
    <property type="protein sequence ID" value="CEG11884.1"/>
    <property type="molecule type" value="Genomic_DNA"/>
</dbReference>
<sequence>MHDGEQIAEGVTVMYTPGHTAEHASLVLDTIVSGFKAKIVVAGDAIVSPSYYFLDRVWKFNGDFYSEEEAKRSIAKIKEIANYIIPGHGSIFTK</sequence>
<protein>
    <recommendedName>
        <fullName evidence="2">Metallo-beta-lactamase domain-containing protein</fullName>
    </recommendedName>
</protein>